<dbReference type="InterPro" id="IPR001638">
    <property type="entry name" value="Solute-binding_3/MltF_N"/>
</dbReference>
<feature type="chain" id="PRO_5038603212" evidence="2">
    <location>
        <begin position="23"/>
        <end position="276"/>
    </location>
</feature>
<dbReference type="PANTHER" id="PTHR35936">
    <property type="entry name" value="MEMBRANE-BOUND LYTIC MUREIN TRANSGLYCOSYLASE F"/>
    <property type="match status" value="1"/>
</dbReference>
<keyword evidence="5" id="KW-1185">Reference proteome</keyword>
<dbReference type="PANTHER" id="PTHR35936:SF19">
    <property type="entry name" value="AMINO-ACID-BINDING PROTEIN YXEM-RELATED"/>
    <property type="match status" value="1"/>
</dbReference>
<feature type="signal peptide" evidence="2">
    <location>
        <begin position="1"/>
        <end position="22"/>
    </location>
</feature>
<dbReference type="Gene3D" id="3.40.190.10">
    <property type="entry name" value="Periplasmic binding protein-like II"/>
    <property type="match status" value="2"/>
</dbReference>
<dbReference type="PROSITE" id="PS51257">
    <property type="entry name" value="PROKAR_LIPOPROTEIN"/>
    <property type="match status" value="1"/>
</dbReference>
<reference evidence="4" key="2">
    <citation type="submission" date="2021-04" db="EMBL/GenBank/DDBJ databases">
        <authorList>
            <person name="Liu J."/>
        </authorList>
    </citation>
    <scope>NUCLEOTIDE SEQUENCE</scope>
    <source>
        <strain evidence="4">BAD-6</strain>
    </source>
</reference>
<evidence type="ECO:0000256" key="1">
    <source>
        <dbReference type="ARBA" id="ARBA00022729"/>
    </source>
</evidence>
<organism evidence="4 5">
    <name type="scientific">Sinanaerobacter chloroacetimidivorans</name>
    <dbReference type="NCBI Taxonomy" id="2818044"/>
    <lineage>
        <taxon>Bacteria</taxon>
        <taxon>Bacillati</taxon>
        <taxon>Bacillota</taxon>
        <taxon>Clostridia</taxon>
        <taxon>Peptostreptococcales</taxon>
        <taxon>Anaerovoracaceae</taxon>
        <taxon>Sinanaerobacter</taxon>
    </lineage>
</organism>
<evidence type="ECO:0000259" key="3">
    <source>
        <dbReference type="SMART" id="SM00062"/>
    </source>
</evidence>
<dbReference type="Pfam" id="PF00497">
    <property type="entry name" value="SBP_bac_3"/>
    <property type="match status" value="1"/>
</dbReference>
<name>A0A8J7VYN9_9FIRM</name>
<accession>A0A8J7VYN9</accession>
<protein>
    <submittedName>
        <fullName evidence="4">Transporter substrate-binding domain-containing protein</fullName>
    </submittedName>
</protein>
<dbReference type="AlphaFoldDB" id="A0A8J7VYN9"/>
<proteinExistence type="predicted"/>
<sequence>MKKEWKKPIIALLILVLTLGLAACGGAEESKNDSENGNAQGQDVINVGTMGTYNPFSFAAEDGTLTGYDLEVLREIEKVDNSLKFNFVAGPWDSLFVGLDANKFQMLANQITSNPDRVEKYYLTENPYFTCVSQIIVKKGRTDIQSLEDLQGKTIGLTVGDSFTRLVEDWNAENGNILTIKYYEQDIVTILEDIQTGRIDATVNDPIMAKDKAEVQGLEIDVVGERIAADPTYFIFQKNDEGKALRDKVDAALATLLESGRLSELSIEWFGVDYTK</sequence>
<keyword evidence="1 2" id="KW-0732">Signal</keyword>
<gene>
    <name evidence="4" type="ORF">KCX82_06405</name>
</gene>
<comment type="caution">
    <text evidence="4">The sequence shown here is derived from an EMBL/GenBank/DDBJ whole genome shotgun (WGS) entry which is preliminary data.</text>
</comment>
<dbReference type="Proteomes" id="UP000675664">
    <property type="component" value="Unassembled WGS sequence"/>
</dbReference>
<evidence type="ECO:0000313" key="4">
    <source>
        <dbReference type="EMBL" id="MBR0597494.1"/>
    </source>
</evidence>
<feature type="domain" description="Solute-binding protein family 3/N-terminal" evidence="3">
    <location>
        <begin position="44"/>
        <end position="273"/>
    </location>
</feature>
<dbReference type="SMART" id="SM00062">
    <property type="entry name" value="PBPb"/>
    <property type="match status" value="1"/>
</dbReference>
<evidence type="ECO:0000313" key="5">
    <source>
        <dbReference type="Proteomes" id="UP000675664"/>
    </source>
</evidence>
<reference evidence="4" key="1">
    <citation type="submission" date="2021-04" db="EMBL/GenBank/DDBJ databases">
        <title>Sinoanaerobacter chloroacetimidivorans sp. nov., an obligate anaerobic bacterium isolated from anaerobic sludge.</title>
        <authorList>
            <person name="Bao Y."/>
        </authorList>
    </citation>
    <scope>NUCLEOTIDE SEQUENCE</scope>
    <source>
        <strain evidence="4">BAD-6</strain>
    </source>
</reference>
<dbReference type="SUPFAM" id="SSF53850">
    <property type="entry name" value="Periplasmic binding protein-like II"/>
    <property type="match status" value="1"/>
</dbReference>
<dbReference type="RefSeq" id="WP_227017625.1">
    <property type="nucleotide sequence ID" value="NZ_JAGSND010000003.1"/>
</dbReference>
<evidence type="ECO:0000256" key="2">
    <source>
        <dbReference type="SAM" id="SignalP"/>
    </source>
</evidence>
<dbReference type="EMBL" id="JAGSND010000003">
    <property type="protein sequence ID" value="MBR0597494.1"/>
    <property type="molecule type" value="Genomic_DNA"/>
</dbReference>